<dbReference type="GO" id="GO:0016722">
    <property type="term" value="F:oxidoreductase activity, acting on metal ions"/>
    <property type="evidence" value="ECO:0007669"/>
    <property type="project" value="InterPro"/>
</dbReference>
<reference evidence="3 4" key="1">
    <citation type="submission" date="2016-11" db="EMBL/GenBank/DDBJ databases">
        <title>Draft Genome Sequences of Nine Cyanobacterial Strains from Diverse Habitats.</title>
        <authorList>
            <person name="Zhu T."/>
            <person name="Hou S."/>
            <person name="Lu X."/>
            <person name="Hess W.R."/>
        </authorList>
    </citation>
    <scope>NUCLEOTIDE SEQUENCE [LARGE SCALE GENOMIC DNA]</scope>
    <source>
        <strain evidence="3 4">5.2 s.c.1</strain>
    </source>
</reference>
<dbReference type="Pfam" id="PF00210">
    <property type="entry name" value="Ferritin"/>
    <property type="match status" value="1"/>
</dbReference>
<dbReference type="AlphaFoldDB" id="A0A1U7HXN6"/>
<dbReference type="CDD" id="cd01043">
    <property type="entry name" value="DPS"/>
    <property type="match status" value="1"/>
</dbReference>
<name>A0A1U7HXN6_9CHRO</name>
<dbReference type="InterPro" id="IPR023188">
    <property type="entry name" value="DPS_DNA-bd_CS"/>
</dbReference>
<proteinExistence type="inferred from homology"/>
<dbReference type="PIRSF" id="PIRSF005900">
    <property type="entry name" value="Dps"/>
    <property type="match status" value="1"/>
</dbReference>
<dbReference type="InterPro" id="IPR012347">
    <property type="entry name" value="Ferritin-like"/>
</dbReference>
<dbReference type="STRING" id="247279.NIES1031_03855"/>
<evidence type="ECO:0000259" key="2">
    <source>
        <dbReference type="Pfam" id="PF00210"/>
    </source>
</evidence>
<dbReference type="Gene3D" id="1.20.1260.10">
    <property type="match status" value="1"/>
</dbReference>
<dbReference type="InterPro" id="IPR002177">
    <property type="entry name" value="DPS_DNA-bd"/>
</dbReference>
<dbReference type="RefSeq" id="WP_015190955.1">
    <property type="nucleotide sequence ID" value="NZ_CAWMVK010000023.1"/>
</dbReference>
<evidence type="ECO:0000256" key="1">
    <source>
        <dbReference type="ARBA" id="ARBA00009497"/>
    </source>
</evidence>
<dbReference type="PANTHER" id="PTHR42932">
    <property type="entry name" value="GENERAL STRESS PROTEIN 20U"/>
    <property type="match status" value="1"/>
</dbReference>
<dbReference type="GO" id="GO:0008199">
    <property type="term" value="F:ferric iron binding"/>
    <property type="evidence" value="ECO:0007669"/>
    <property type="project" value="InterPro"/>
</dbReference>
<dbReference type="EMBL" id="MRCC01000003">
    <property type="protein sequence ID" value="OKH28383.1"/>
    <property type="molecule type" value="Genomic_DNA"/>
</dbReference>
<dbReference type="PROSITE" id="PS00819">
    <property type="entry name" value="DPS_2"/>
    <property type="match status" value="1"/>
</dbReference>
<protein>
    <submittedName>
        <fullName evidence="3">DNA starvation/stationary phase protection protein</fullName>
    </submittedName>
</protein>
<gene>
    <name evidence="3" type="ORF">NIES1031_03855</name>
</gene>
<dbReference type="InterPro" id="IPR009078">
    <property type="entry name" value="Ferritin-like_SF"/>
</dbReference>
<dbReference type="Proteomes" id="UP000185984">
    <property type="component" value="Unassembled WGS sequence"/>
</dbReference>
<dbReference type="OrthoDB" id="2467436at2"/>
<accession>A0A1U7HXN6</accession>
<feature type="domain" description="Ferritin/DPS" evidence="2">
    <location>
        <begin position="31"/>
        <end position="171"/>
    </location>
</feature>
<dbReference type="SUPFAM" id="SSF47240">
    <property type="entry name" value="Ferritin-like"/>
    <property type="match status" value="1"/>
</dbReference>
<keyword evidence="4" id="KW-1185">Reference proteome</keyword>
<dbReference type="PANTHER" id="PTHR42932:SF1">
    <property type="entry name" value="GENERAL STRESS PROTEIN 20U"/>
    <property type="match status" value="1"/>
</dbReference>
<organism evidence="3 4">
    <name type="scientific">Chroogloeocystis siderophila 5.2 s.c.1</name>
    <dbReference type="NCBI Taxonomy" id="247279"/>
    <lineage>
        <taxon>Bacteria</taxon>
        <taxon>Bacillati</taxon>
        <taxon>Cyanobacteriota</taxon>
        <taxon>Cyanophyceae</taxon>
        <taxon>Oscillatoriophycideae</taxon>
        <taxon>Chroococcales</taxon>
        <taxon>Chroococcaceae</taxon>
        <taxon>Chroogloeocystis</taxon>
    </lineage>
</organism>
<comment type="caution">
    <text evidence="3">The sequence shown here is derived from an EMBL/GenBank/DDBJ whole genome shotgun (WGS) entry which is preliminary data.</text>
</comment>
<sequence>MAETRTVLRNFGQVYDNPVLLDRSVTEPICEGLNAALASFQALYIQYQKHHFVVEGAEFYQLHQFFNESYDEVQEHVHDVGERLDGIGGVPAATFSKLAELCCFEQEPDGVFSCRQMVEHDLAAEQAIISLIRRQAAQAESLGDRATRHLYEKILLETEERAYHLAHFLAHDSLTLGFMGNGNSN</sequence>
<dbReference type="InterPro" id="IPR008331">
    <property type="entry name" value="Ferritin_DPS_dom"/>
</dbReference>
<evidence type="ECO:0000313" key="3">
    <source>
        <dbReference type="EMBL" id="OKH28383.1"/>
    </source>
</evidence>
<evidence type="ECO:0000313" key="4">
    <source>
        <dbReference type="Proteomes" id="UP000185984"/>
    </source>
</evidence>
<comment type="similarity">
    <text evidence="1">Belongs to the Dps family.</text>
</comment>